<organism evidence="1">
    <name type="scientific">Schistosoma haematobium</name>
    <name type="common">Blood fluke</name>
    <dbReference type="NCBI Taxonomy" id="6185"/>
    <lineage>
        <taxon>Eukaryota</taxon>
        <taxon>Metazoa</taxon>
        <taxon>Spiralia</taxon>
        <taxon>Lophotrochozoa</taxon>
        <taxon>Platyhelminthes</taxon>
        <taxon>Trematoda</taxon>
        <taxon>Digenea</taxon>
        <taxon>Strigeidida</taxon>
        <taxon>Schistosomatoidea</taxon>
        <taxon>Schistosomatidae</taxon>
        <taxon>Schistosoma</taxon>
    </lineage>
</organism>
<accession>A0A095A0Q4</accession>
<dbReference type="AlphaFoldDB" id="A0A095A0Q4"/>
<name>A0A095A0Q4_SCHHA</name>
<proteinExistence type="predicted"/>
<sequence length="55" mass="6356">MNKKKSICKKMTVNKEAMENNLFLSVLGLTTKWCNEEEEEIQLNNNNNNIGINNI</sequence>
<reference evidence="1" key="1">
    <citation type="journal article" date="2012" name="Nat. Genet.">
        <title>Whole-genome sequence of Schistosoma haematobium.</title>
        <authorList>
            <person name="Young N.D."/>
            <person name="Jex A.R."/>
            <person name="Li B."/>
            <person name="Liu S."/>
            <person name="Yang L."/>
            <person name="Xiong Z."/>
            <person name="Li Y."/>
            <person name="Cantacessi C."/>
            <person name="Hall R.S."/>
            <person name="Xu X."/>
            <person name="Chen F."/>
            <person name="Wu X."/>
            <person name="Zerlotini A."/>
            <person name="Oliveira G."/>
            <person name="Hofmann A."/>
            <person name="Zhang G."/>
            <person name="Fang X."/>
            <person name="Kang Y."/>
            <person name="Campbell B.E."/>
            <person name="Loukas A."/>
            <person name="Ranganathan S."/>
            <person name="Rollinson D."/>
            <person name="Rinaldi G."/>
            <person name="Brindley P.J."/>
            <person name="Yang H."/>
            <person name="Wang J."/>
            <person name="Wang J."/>
            <person name="Gasser R.B."/>
        </authorList>
    </citation>
    <scope>NUCLEOTIDE SEQUENCE [LARGE SCALE GENOMIC DNA]</scope>
</reference>
<dbReference type="EMBL" id="KL251434">
    <property type="protein sequence ID" value="KGB40332.1"/>
    <property type="molecule type" value="Genomic_DNA"/>
</dbReference>
<evidence type="ECO:0000313" key="1">
    <source>
        <dbReference type="EMBL" id="KGB40332.1"/>
    </source>
</evidence>
<gene>
    <name evidence="1" type="ORF">MS3_08798</name>
</gene>
<protein>
    <submittedName>
        <fullName evidence="1">Uncharacterized protein</fullName>
    </submittedName>
</protein>